<dbReference type="InterPro" id="IPR029419">
    <property type="entry name" value="Arg_succ_lyase_C"/>
</dbReference>
<dbReference type="AlphaFoldDB" id="A0AAE8HR45"/>
<dbReference type="Pfam" id="PF14698">
    <property type="entry name" value="ASL_C2"/>
    <property type="match status" value="1"/>
</dbReference>
<keyword evidence="11" id="KW-1185">Reference proteome</keyword>
<dbReference type="InterPro" id="IPR024083">
    <property type="entry name" value="Fumarase/histidase_N"/>
</dbReference>
<dbReference type="EMBL" id="FOPK01000008">
    <property type="protein sequence ID" value="SFG80736.1"/>
    <property type="molecule type" value="Genomic_DNA"/>
</dbReference>
<dbReference type="Gene3D" id="1.20.200.10">
    <property type="entry name" value="Fumarase/aspartase (Central domain)"/>
    <property type="match status" value="1"/>
</dbReference>
<comment type="pathway">
    <text evidence="2">Amino-acid biosynthesis; L-arginine biosynthesis; L-arginine from L-ornithine and carbamoyl phosphate: step 3/3.</text>
</comment>
<dbReference type="Proteomes" id="UP000199140">
    <property type="component" value="Unassembled WGS sequence"/>
</dbReference>
<dbReference type="PANTHER" id="PTHR43814">
    <property type="entry name" value="ARGININOSUCCINATE LYASE"/>
    <property type="match status" value="1"/>
</dbReference>
<keyword evidence="4" id="KW-0028">Amino-acid biosynthesis</keyword>
<evidence type="ECO:0000313" key="12">
    <source>
        <dbReference type="Proteomes" id="UP000199140"/>
    </source>
</evidence>
<dbReference type="Gene3D" id="1.10.275.10">
    <property type="entry name" value="Fumarase/aspartase (N-terminal domain)"/>
    <property type="match status" value="1"/>
</dbReference>
<dbReference type="EMBL" id="CP015367">
    <property type="protein sequence ID" value="APT29504.1"/>
    <property type="molecule type" value="Genomic_DNA"/>
</dbReference>
<protein>
    <recommendedName>
        <fullName evidence="3">argininosuccinate lyase</fullName>
        <ecNumber evidence="3">4.3.2.1</ecNumber>
    </recommendedName>
</protein>
<evidence type="ECO:0000256" key="4">
    <source>
        <dbReference type="ARBA" id="ARBA00022571"/>
    </source>
</evidence>
<evidence type="ECO:0000259" key="8">
    <source>
        <dbReference type="Pfam" id="PF14698"/>
    </source>
</evidence>
<dbReference type="Gene3D" id="1.10.40.30">
    <property type="entry name" value="Fumarase/aspartase (C-terminal domain)"/>
    <property type="match status" value="1"/>
</dbReference>
<evidence type="ECO:0000313" key="9">
    <source>
        <dbReference type="EMBL" id="APT29504.1"/>
    </source>
</evidence>
<dbReference type="RefSeq" id="WP_075381841.1">
    <property type="nucleotide sequence ID" value="NZ_CP015367.1"/>
</dbReference>
<gene>
    <name evidence="9" type="ORF">MCBMB27_00213</name>
    <name evidence="10" type="ORF">SAMN05192567_108121</name>
</gene>
<evidence type="ECO:0000256" key="2">
    <source>
        <dbReference type="ARBA" id="ARBA00004941"/>
    </source>
</evidence>
<dbReference type="InterPro" id="IPR022761">
    <property type="entry name" value="Fumarate_lyase_N"/>
</dbReference>
<dbReference type="PANTHER" id="PTHR43814:SF1">
    <property type="entry name" value="ARGININOSUCCINATE LYASE"/>
    <property type="match status" value="1"/>
</dbReference>
<dbReference type="PRINTS" id="PR00149">
    <property type="entry name" value="FUMRATELYASE"/>
</dbReference>
<organism evidence="10 12">
    <name type="scientific">Methylobacterium phyllosphaerae</name>
    <dbReference type="NCBI Taxonomy" id="418223"/>
    <lineage>
        <taxon>Bacteria</taxon>
        <taxon>Pseudomonadati</taxon>
        <taxon>Pseudomonadota</taxon>
        <taxon>Alphaproteobacteria</taxon>
        <taxon>Hyphomicrobiales</taxon>
        <taxon>Methylobacteriaceae</taxon>
        <taxon>Methylobacterium</taxon>
    </lineage>
</organism>
<dbReference type="PRINTS" id="PR00145">
    <property type="entry name" value="ARGSUCLYASE"/>
</dbReference>
<feature type="signal peptide" evidence="6">
    <location>
        <begin position="1"/>
        <end position="20"/>
    </location>
</feature>
<dbReference type="Pfam" id="PF00206">
    <property type="entry name" value="Lyase_1"/>
    <property type="match status" value="1"/>
</dbReference>
<dbReference type="GO" id="GO:0042450">
    <property type="term" value="P:L-arginine biosynthetic process via ornithine"/>
    <property type="evidence" value="ECO:0007669"/>
    <property type="project" value="InterPro"/>
</dbReference>
<evidence type="ECO:0000256" key="5">
    <source>
        <dbReference type="ARBA" id="ARBA00023239"/>
    </source>
</evidence>
<evidence type="ECO:0000313" key="10">
    <source>
        <dbReference type="EMBL" id="SFG80736.1"/>
    </source>
</evidence>
<feature type="domain" description="Argininosuccinate lyase C-terminal" evidence="8">
    <location>
        <begin position="358"/>
        <end position="409"/>
    </location>
</feature>
<proteinExistence type="predicted"/>
<dbReference type="SUPFAM" id="SSF48557">
    <property type="entry name" value="L-aspartase-like"/>
    <property type="match status" value="1"/>
</dbReference>
<dbReference type="InterPro" id="IPR009049">
    <property type="entry name" value="Argininosuccinate_lyase"/>
</dbReference>
<dbReference type="EC" id="4.3.2.1" evidence="3"/>
<dbReference type="InterPro" id="IPR000362">
    <property type="entry name" value="Fumarate_lyase_fam"/>
</dbReference>
<evidence type="ECO:0000259" key="7">
    <source>
        <dbReference type="Pfam" id="PF00206"/>
    </source>
</evidence>
<reference evidence="10 12" key="2">
    <citation type="submission" date="2016-10" db="EMBL/GenBank/DDBJ databases">
        <authorList>
            <person name="Varghese N."/>
            <person name="Submissions S."/>
        </authorList>
    </citation>
    <scope>NUCLEOTIDE SEQUENCE [LARGE SCALE GENOMIC DNA]</scope>
    <source>
        <strain evidence="10 12">CBMB27</strain>
    </source>
</reference>
<dbReference type="KEGG" id="mphy:MCBMB27_00213"/>
<keyword evidence="6" id="KW-0732">Signal</keyword>
<dbReference type="Proteomes" id="UP000185487">
    <property type="component" value="Chromosome"/>
</dbReference>
<accession>A0AAE8HR45</accession>
<keyword evidence="5 10" id="KW-0456">Lyase</keyword>
<dbReference type="GO" id="GO:0004056">
    <property type="term" value="F:argininosuccinate lyase activity"/>
    <property type="evidence" value="ECO:0007669"/>
    <property type="project" value="UniProtKB-EC"/>
</dbReference>
<feature type="chain" id="PRO_5041942265" description="argininosuccinate lyase" evidence="6">
    <location>
        <begin position="21"/>
        <end position="496"/>
    </location>
</feature>
<dbReference type="InterPro" id="IPR008948">
    <property type="entry name" value="L-Aspartase-like"/>
</dbReference>
<evidence type="ECO:0000313" key="11">
    <source>
        <dbReference type="Proteomes" id="UP000185487"/>
    </source>
</evidence>
<name>A0AAE8HR45_9HYPH</name>
<evidence type="ECO:0000256" key="3">
    <source>
        <dbReference type="ARBA" id="ARBA00012338"/>
    </source>
</evidence>
<feature type="domain" description="Fumarate lyase N-terminal" evidence="7">
    <location>
        <begin position="90"/>
        <end position="295"/>
    </location>
</feature>
<dbReference type="GO" id="GO:0005829">
    <property type="term" value="C:cytosol"/>
    <property type="evidence" value="ECO:0007669"/>
    <property type="project" value="TreeGrafter"/>
</dbReference>
<sequence>MRRRMIGAILALLAPLGAHAAPTDSFARIDQINRASLVMTAETGIVPRPLAATIARALDQVAADAAKPGAERPDDYLRIEPLITAIAGPEATRMHSGRSRQDIIPTVLKLEQRDRLLALAQALDETRGALLAVADREADTIVPAYTNGVQAQPTTLGHLYLGYAAVLARDAQRLREAWTRLNLSPLGAAALGTSSFPVDRKRLAELLGFDAPVENSYDAGQLAPMDMGLELTGLSATLATTAGSFAQDLYAQYHQTRPWILLREGALTGPSSIMPQKRNPVALYGLRMKASDVVGAAQAFVIMAHNVDSGMPDYKRNQAEPPGRTLAEAAELCRRWTRVLDGLVVDRARAAEEVAADYSTTTELADTLQREADVPFRLGHHFASELVSYGRSHDLRPADLPFAEVRRIYAEAAAGTGLKPDLPLDEARFRAALSARGMIDAAAGLGGPQPAEVRRMLARARERLEADRAWRDDRRKGLADARARLDTAFAALTHEP</sequence>
<dbReference type="CDD" id="cd01359">
    <property type="entry name" value="Argininosuccinate_lyase"/>
    <property type="match status" value="1"/>
</dbReference>
<evidence type="ECO:0000256" key="1">
    <source>
        <dbReference type="ARBA" id="ARBA00000985"/>
    </source>
</evidence>
<keyword evidence="4" id="KW-0055">Arginine biosynthesis</keyword>
<evidence type="ECO:0000256" key="6">
    <source>
        <dbReference type="SAM" id="SignalP"/>
    </source>
</evidence>
<reference evidence="9 11" key="1">
    <citation type="submission" date="2016-04" db="EMBL/GenBank/DDBJ databases">
        <title>Complete genome sequencing and analysis of CBMB27, Methylobacterium phyllosphaerae isolated from leaf tissues of rice (Oryza sativa L.).</title>
        <authorList>
            <person name="Lee Y."/>
            <person name="Hwangbo K."/>
            <person name="Chung H."/>
            <person name="Yoo J."/>
            <person name="Kim K.Y."/>
            <person name="Sa T.M."/>
            <person name="Um Y."/>
            <person name="Madhaiyan M."/>
        </authorList>
    </citation>
    <scope>NUCLEOTIDE SEQUENCE [LARGE SCALE GENOMIC DNA]</scope>
    <source>
        <strain evidence="9 11">CBMB27</strain>
    </source>
</reference>
<comment type="catalytic activity">
    <reaction evidence="1">
        <text>2-(N(omega)-L-arginino)succinate = fumarate + L-arginine</text>
        <dbReference type="Rhea" id="RHEA:24020"/>
        <dbReference type="ChEBI" id="CHEBI:29806"/>
        <dbReference type="ChEBI" id="CHEBI:32682"/>
        <dbReference type="ChEBI" id="CHEBI:57472"/>
        <dbReference type="EC" id="4.3.2.1"/>
    </reaction>
</comment>